<dbReference type="PANTHER" id="PTHR37419:SF8">
    <property type="entry name" value="TOXIN YJJJ"/>
    <property type="match status" value="1"/>
</dbReference>
<dbReference type="GO" id="GO:0004674">
    <property type="term" value="F:protein serine/threonine kinase activity"/>
    <property type="evidence" value="ECO:0007669"/>
    <property type="project" value="TreeGrafter"/>
</dbReference>
<dbReference type="InterPro" id="IPR012893">
    <property type="entry name" value="HipA-like_C"/>
</dbReference>
<organism evidence="5 6">
    <name type="scientific">Sphingopyxis bauzanensis</name>
    <dbReference type="NCBI Taxonomy" id="651663"/>
    <lineage>
        <taxon>Bacteria</taxon>
        <taxon>Pseudomonadati</taxon>
        <taxon>Pseudomonadota</taxon>
        <taxon>Alphaproteobacteria</taxon>
        <taxon>Sphingomonadales</taxon>
        <taxon>Sphingomonadaceae</taxon>
        <taxon>Sphingopyxis</taxon>
    </lineage>
</organism>
<dbReference type="PANTHER" id="PTHR37419">
    <property type="entry name" value="SERINE/THREONINE-PROTEIN KINASE TOXIN HIPA"/>
    <property type="match status" value="1"/>
</dbReference>
<dbReference type="InterPro" id="IPR052028">
    <property type="entry name" value="HipA_Ser/Thr_kinase"/>
</dbReference>
<dbReference type="RefSeq" id="WP_088443524.1">
    <property type="nucleotide sequence ID" value="NZ_BMMC01000014.1"/>
</dbReference>
<dbReference type="EMBL" id="NISK01000005">
    <property type="protein sequence ID" value="OWQ94014.1"/>
    <property type="molecule type" value="Genomic_DNA"/>
</dbReference>
<evidence type="ECO:0000256" key="1">
    <source>
        <dbReference type="ARBA" id="ARBA00010164"/>
    </source>
</evidence>
<name>A0A246JMY7_9SPHN</name>
<dbReference type="GO" id="GO:0005829">
    <property type="term" value="C:cytosol"/>
    <property type="evidence" value="ECO:0007669"/>
    <property type="project" value="TreeGrafter"/>
</dbReference>
<gene>
    <name evidence="5" type="ORF">CDQ92_18470</name>
</gene>
<keyword evidence="3" id="KW-0418">Kinase</keyword>
<evidence type="ECO:0000256" key="3">
    <source>
        <dbReference type="ARBA" id="ARBA00022777"/>
    </source>
</evidence>
<comment type="similarity">
    <text evidence="1">Belongs to the HipA Ser/Thr kinase family.</text>
</comment>
<proteinExistence type="inferred from homology"/>
<evidence type="ECO:0000313" key="6">
    <source>
        <dbReference type="Proteomes" id="UP000197361"/>
    </source>
</evidence>
<dbReference type="Pfam" id="PF07804">
    <property type="entry name" value="HipA_C"/>
    <property type="match status" value="1"/>
</dbReference>
<sequence length="182" mass="20626">MRALRPISTQRFDRPAPGQRFHVASFAGVLHTHWNTPTIGYHQFFQATRAITRHQGDVEQAYRRMVFNILSSNRDDHAGQHAYLMDNAGQWRLSPAYDLTFSHGPRGEHYLDVDGEGRRPTRAHATTLAQKHGIALPLANKIIDEVRASLSSWTDIAEETGVTASAKEIRTRLTEIDLDFRP</sequence>
<dbReference type="Proteomes" id="UP000197361">
    <property type="component" value="Unassembled WGS sequence"/>
</dbReference>
<comment type="caution">
    <text evidence="5">The sequence shown here is derived from an EMBL/GenBank/DDBJ whole genome shotgun (WGS) entry which is preliminary data.</text>
</comment>
<accession>A0A246JMY7</accession>
<reference evidence="5 6" key="1">
    <citation type="journal article" date="2010" name="Int. J. Syst. Evol. Microbiol.">
        <title>Sphingopyxis bauzanensis sp. nov., a psychrophilic bacterium isolated from soil.</title>
        <authorList>
            <person name="Zhang D.C."/>
            <person name="Liu H.C."/>
            <person name="Xin Y.H."/>
            <person name="Zhou Y.G."/>
            <person name="Schinner F."/>
            <person name="Margesin R."/>
        </authorList>
    </citation>
    <scope>NUCLEOTIDE SEQUENCE [LARGE SCALE GENOMIC DNA]</scope>
    <source>
        <strain evidence="5 6">DSM 22271</strain>
    </source>
</reference>
<dbReference type="AlphaFoldDB" id="A0A246JMY7"/>
<evidence type="ECO:0000313" key="5">
    <source>
        <dbReference type="EMBL" id="OWQ94014.1"/>
    </source>
</evidence>
<feature type="domain" description="HipA-like C-terminal" evidence="4">
    <location>
        <begin position="8"/>
        <end position="151"/>
    </location>
</feature>
<evidence type="ECO:0000256" key="2">
    <source>
        <dbReference type="ARBA" id="ARBA00022679"/>
    </source>
</evidence>
<keyword evidence="6" id="KW-1185">Reference proteome</keyword>
<keyword evidence="2" id="KW-0808">Transferase</keyword>
<protein>
    <recommendedName>
        <fullName evidence="4">HipA-like C-terminal domain-containing protein</fullName>
    </recommendedName>
</protein>
<evidence type="ECO:0000259" key="4">
    <source>
        <dbReference type="Pfam" id="PF07804"/>
    </source>
</evidence>